<dbReference type="EMBL" id="AP018204">
    <property type="protein sequence ID" value="BAY59373.1"/>
    <property type="molecule type" value="Genomic_DNA"/>
</dbReference>
<accession>A0A1Z4JRS3</accession>
<keyword evidence="1" id="KW-0614">Plasmid</keyword>
<evidence type="ECO:0000313" key="1">
    <source>
        <dbReference type="EMBL" id="BAY59373.1"/>
    </source>
</evidence>
<name>A0A1Z4JRS3_LEPBY</name>
<keyword evidence="2" id="KW-1185">Reference proteome</keyword>
<evidence type="ECO:0000313" key="2">
    <source>
        <dbReference type="Proteomes" id="UP000217895"/>
    </source>
</evidence>
<dbReference type="Proteomes" id="UP000217895">
    <property type="component" value="Plasmid Plasmid1 dna"/>
</dbReference>
<protein>
    <submittedName>
        <fullName evidence="1">Uncharacterized protein</fullName>
    </submittedName>
</protein>
<gene>
    <name evidence="1" type="ORF">NIES2135_62500</name>
</gene>
<sequence length="71" mass="7878">MFYILNSLLVMSFDSRNRVDWGSDDGLCQHDYFCDRSPTHAIAGAKATPFLGLFQKDLSGQSSLITKSSES</sequence>
<organism evidence="1 2">
    <name type="scientific">Leptolyngbya boryana NIES-2135</name>
    <dbReference type="NCBI Taxonomy" id="1973484"/>
    <lineage>
        <taxon>Bacteria</taxon>
        <taxon>Bacillati</taxon>
        <taxon>Cyanobacteriota</taxon>
        <taxon>Cyanophyceae</taxon>
        <taxon>Leptolyngbyales</taxon>
        <taxon>Leptolyngbyaceae</taxon>
        <taxon>Leptolyngbya group</taxon>
        <taxon>Leptolyngbya</taxon>
    </lineage>
</organism>
<dbReference type="AlphaFoldDB" id="A0A1Z4JRS3"/>
<proteinExistence type="predicted"/>
<geneLocation type="plasmid" evidence="1">
    <name>plasmid1</name>
</geneLocation>
<reference evidence="1 2" key="1">
    <citation type="submission" date="2017-06" db="EMBL/GenBank/DDBJ databases">
        <title>Genome sequencing of cyanobaciteial culture collection at National Institute for Environmental Studies (NIES).</title>
        <authorList>
            <person name="Hirose Y."/>
            <person name="Shimura Y."/>
            <person name="Fujisawa T."/>
            <person name="Nakamura Y."/>
            <person name="Kawachi M."/>
        </authorList>
    </citation>
    <scope>NUCLEOTIDE SEQUENCE [LARGE SCALE GENOMIC DNA]</scope>
    <source>
        <strain evidence="1 2">NIES-2135</strain>
        <plasmid evidence="2">Plasmid Plasmid1 dna</plasmid>
    </source>
</reference>